<dbReference type="RefSeq" id="WP_005452665.1">
    <property type="nucleotide sequence ID" value="NZ_CM001440.1"/>
</dbReference>
<evidence type="ECO:0000256" key="1">
    <source>
        <dbReference type="SAM" id="MobiDB-lite"/>
    </source>
</evidence>
<dbReference type="InterPro" id="IPR022536">
    <property type="entry name" value="EspC"/>
</dbReference>
<dbReference type="OrthoDB" id="3557316at2"/>
<dbReference type="GO" id="GO:0009306">
    <property type="term" value="P:protein secretion"/>
    <property type="evidence" value="ECO:0007669"/>
    <property type="project" value="InterPro"/>
</dbReference>
<dbReference type="Pfam" id="PF10824">
    <property type="entry name" value="T7SS_ESX_EspC"/>
    <property type="match status" value="1"/>
</dbReference>
<sequence>MGAPGYQVDVGRLREHAGSIGTIRSEVAEAGQAGHYVSGLDDAYGAIPRMMFLPNALQDAQERVASLIDSVSTQLEGLADKLKTAAEKYEAGEKEGQERLQPPKDDIDRTDIIAV</sequence>
<feature type="region of interest" description="Disordered" evidence="1">
    <location>
        <begin position="89"/>
        <end position="115"/>
    </location>
</feature>
<evidence type="ECO:0000313" key="2">
    <source>
        <dbReference type="EMBL" id="EHR59087.1"/>
    </source>
</evidence>
<name>H5XC83_9PSEU</name>
<dbReference type="STRING" id="882082.SaccyDRAFT_0147"/>
<dbReference type="HOGENOM" id="CLU_168298_2_0_11"/>
<protein>
    <recommendedName>
        <fullName evidence="4">Excreted virulence factor EspC, type VII ESX diderm</fullName>
    </recommendedName>
</protein>
<keyword evidence="3" id="KW-1185">Reference proteome</keyword>
<evidence type="ECO:0000313" key="3">
    <source>
        <dbReference type="Proteomes" id="UP000002791"/>
    </source>
</evidence>
<proteinExistence type="predicted"/>
<gene>
    <name evidence="2" type="ORF">SaccyDRAFT_0147</name>
</gene>
<reference evidence="2 3" key="1">
    <citation type="submission" date="2011-11" db="EMBL/GenBank/DDBJ databases">
        <title>The Noncontiguous Finished sequence of Saccharomonospora cyanea NA-134.</title>
        <authorList>
            <consortium name="US DOE Joint Genome Institute"/>
            <person name="Lucas S."/>
            <person name="Han J."/>
            <person name="Lapidus A."/>
            <person name="Cheng J.-F."/>
            <person name="Goodwin L."/>
            <person name="Pitluck S."/>
            <person name="Peters L."/>
            <person name="Ovchinnikova G."/>
            <person name="Lu M."/>
            <person name="Detter J.C."/>
            <person name="Han C."/>
            <person name="Tapia R."/>
            <person name="Land M."/>
            <person name="Hauser L."/>
            <person name="Kyrpides N."/>
            <person name="Ivanova N."/>
            <person name="Pagani I."/>
            <person name="Brambilla E.-M."/>
            <person name="Klenk H.-P."/>
            <person name="Woyke T."/>
        </authorList>
    </citation>
    <scope>NUCLEOTIDE SEQUENCE [LARGE SCALE GENOMIC DNA]</scope>
    <source>
        <strain evidence="2 3">NA-134</strain>
    </source>
</reference>
<dbReference type="Proteomes" id="UP000002791">
    <property type="component" value="Chromosome"/>
</dbReference>
<organism evidence="2 3">
    <name type="scientific">Saccharomonospora cyanea NA-134</name>
    <dbReference type="NCBI Taxonomy" id="882082"/>
    <lineage>
        <taxon>Bacteria</taxon>
        <taxon>Bacillati</taxon>
        <taxon>Actinomycetota</taxon>
        <taxon>Actinomycetes</taxon>
        <taxon>Pseudonocardiales</taxon>
        <taxon>Pseudonocardiaceae</taxon>
        <taxon>Saccharomonospora</taxon>
    </lineage>
</organism>
<accession>H5XC83</accession>
<dbReference type="EMBL" id="CM001440">
    <property type="protein sequence ID" value="EHR59087.1"/>
    <property type="molecule type" value="Genomic_DNA"/>
</dbReference>
<dbReference type="AlphaFoldDB" id="H5XC83"/>
<evidence type="ECO:0008006" key="4">
    <source>
        <dbReference type="Google" id="ProtNLM"/>
    </source>
</evidence>